<dbReference type="AlphaFoldDB" id="A0A8S9TXS2"/>
<comment type="caution">
    <text evidence="1">The sequence shown here is derived from an EMBL/GenBank/DDBJ whole genome shotgun (WGS) entry which is preliminary data.</text>
</comment>
<evidence type="ECO:0000313" key="1">
    <source>
        <dbReference type="EMBL" id="KAF4133476.1"/>
    </source>
</evidence>
<reference evidence="1" key="1">
    <citation type="submission" date="2020-03" db="EMBL/GenBank/DDBJ databases">
        <title>Hybrid Assembly of Korean Phytophthora infestans isolates.</title>
        <authorList>
            <person name="Prokchorchik M."/>
            <person name="Lee Y."/>
            <person name="Seo J."/>
            <person name="Cho J.-H."/>
            <person name="Park Y.-E."/>
            <person name="Jang D.-C."/>
            <person name="Im J.-S."/>
            <person name="Choi J.-G."/>
            <person name="Park H.-J."/>
            <person name="Lee G.-B."/>
            <person name="Lee Y.-G."/>
            <person name="Hong S.-Y."/>
            <person name="Cho K."/>
            <person name="Sohn K.H."/>
        </authorList>
    </citation>
    <scope>NUCLEOTIDE SEQUENCE</scope>
    <source>
        <strain evidence="1">KR_2_A2</strain>
    </source>
</reference>
<evidence type="ECO:0000313" key="2">
    <source>
        <dbReference type="Proteomes" id="UP000704712"/>
    </source>
</evidence>
<name>A0A8S9TXS2_PHYIN</name>
<accession>A0A8S9TXS2</accession>
<dbReference type="Proteomes" id="UP000704712">
    <property type="component" value="Unassembled WGS sequence"/>
</dbReference>
<proteinExistence type="predicted"/>
<sequence>MCSSQILRKLVVPPSRRFPWSPQYSTMQSEYRLQWGDQQWKLEGHNVALRFMSMSSQSMLA</sequence>
<gene>
    <name evidence="1" type="ORF">GN958_ATG17328</name>
</gene>
<organism evidence="1 2">
    <name type="scientific">Phytophthora infestans</name>
    <name type="common">Potato late blight agent</name>
    <name type="synonym">Botrytis infestans</name>
    <dbReference type="NCBI Taxonomy" id="4787"/>
    <lineage>
        <taxon>Eukaryota</taxon>
        <taxon>Sar</taxon>
        <taxon>Stramenopiles</taxon>
        <taxon>Oomycota</taxon>
        <taxon>Peronosporomycetes</taxon>
        <taxon>Peronosporales</taxon>
        <taxon>Peronosporaceae</taxon>
        <taxon>Phytophthora</taxon>
    </lineage>
</organism>
<dbReference type="EMBL" id="JAACNO010002377">
    <property type="protein sequence ID" value="KAF4133476.1"/>
    <property type="molecule type" value="Genomic_DNA"/>
</dbReference>
<protein>
    <submittedName>
        <fullName evidence="1">Uncharacterized protein</fullName>
    </submittedName>
</protein>